<dbReference type="InterPro" id="IPR027417">
    <property type="entry name" value="P-loop_NTPase"/>
</dbReference>
<reference evidence="8" key="1">
    <citation type="submission" date="2023-10" db="EMBL/GenBank/DDBJ databases">
        <authorList>
            <person name="Chen Y."/>
            <person name="Shah S."/>
            <person name="Dougan E. K."/>
            <person name="Thang M."/>
            <person name="Chan C."/>
        </authorList>
    </citation>
    <scope>NUCLEOTIDE SEQUENCE [LARGE SCALE GENOMIC DNA]</scope>
</reference>
<evidence type="ECO:0000256" key="1">
    <source>
        <dbReference type="ARBA" id="ARBA00022741"/>
    </source>
</evidence>
<evidence type="ECO:0008006" key="10">
    <source>
        <dbReference type="Google" id="ProtNLM"/>
    </source>
</evidence>
<dbReference type="Gene3D" id="3.40.50.300">
    <property type="entry name" value="P-loop containing nucleotide triphosphate hydrolases"/>
    <property type="match status" value="2"/>
</dbReference>
<keyword evidence="3" id="KW-0347">Helicase</keyword>
<evidence type="ECO:0000313" key="8">
    <source>
        <dbReference type="EMBL" id="CAK0886187.1"/>
    </source>
</evidence>
<feature type="domain" description="Helicase C-terminal" evidence="7">
    <location>
        <begin position="356"/>
        <end position="548"/>
    </location>
</feature>
<dbReference type="InterPro" id="IPR014001">
    <property type="entry name" value="Helicase_ATP-bd"/>
</dbReference>
<dbReference type="Gene3D" id="1.20.120.1080">
    <property type="match status" value="1"/>
</dbReference>
<feature type="region of interest" description="Disordered" evidence="5">
    <location>
        <begin position="87"/>
        <end position="132"/>
    </location>
</feature>
<proteinExistence type="predicted"/>
<evidence type="ECO:0000259" key="6">
    <source>
        <dbReference type="PROSITE" id="PS51192"/>
    </source>
</evidence>
<keyword evidence="9" id="KW-1185">Reference proteome</keyword>
<dbReference type="Pfam" id="PF00270">
    <property type="entry name" value="DEAD"/>
    <property type="match status" value="1"/>
</dbReference>
<dbReference type="CDD" id="cd18791">
    <property type="entry name" value="SF2_C_RHA"/>
    <property type="match status" value="1"/>
</dbReference>
<dbReference type="PANTHER" id="PTHR43519:SF1">
    <property type="entry name" value="ATP-DEPENDENT RNA HELICASE HRPB"/>
    <property type="match status" value="1"/>
</dbReference>
<dbReference type="InterPro" id="IPR007502">
    <property type="entry name" value="Helicase-assoc_dom"/>
</dbReference>
<sequence length="857" mass="93940">MRPAAPAHPSQAGLRTLRLARARSGPWRAAAAPAAPAPGRRGLFQGAFGGCRHGDPRLLALAATSAALQRRARRAGTLQEDLADLRHLADRPAGRAGRGRWSPPSASGRRGQKPAAAWSGVPNTAPADQRAVDERLPKMRWRNERLPIHDVLPEVLRHVREDPAMLLHAPTGAGKTTVVPLAVLEAGAVAGKILVLQPRRITCMSVARRMAYLSGEPLGEFVGYRIRHDTVVSNRTRIEVVTDGVLVRLLHQNPTLEGYGAVFFDEFHERNIESDLSFSLCLAAHRANNCRFKLVIMSATFGNLAESLRNILGKVGTVRSEGTTFPVEVRHVDLVADLNNYEPEGPQKFAEQVAGVIQGALGEHTGDVLVFLPGEREIMYTWIALNNMGIGDGQVPRNLAGWAWKLIDRKAADLGRRIVVHTLYGTLDQGEQDEALSPPPQGWRKVILATPIAESSITVPGVRVVVDAGLKRIKVEDPVACTSTMETVPISITSADQRKGRAGRVSEGVCYRLWSERHHERLQQNDTPEIHRSDLSPCLLDLSVQGYVSDDQIAALPWVDPPKVEDLGIARELLARLRGVEKRPDGGWALTVRGRQLAQFPVHPRLAHAILQAAHVSESFARDACDLAALMEEKELLRGGRPRHGGDLEARLDALQSKKNRDVIWAVRERVLMASEQLQRIAGLGTVESGRRQSASERRSLCVLLAWAFPELLARAERGGGSGGQRRYRMRYSQLATLDGRDPLAKERDLRFSFFWPSRRSLAIGSSGPSGWTPSCCRSTASTRRTPGPTGCTAELPRAARACLWCSSATWRGRTAPAWPARRSSWAALPATLRSGPLRKWTPCCGTWRGQSQPRSA</sequence>
<name>A0ABN9WLF8_9DINO</name>
<dbReference type="InterPro" id="IPR001650">
    <property type="entry name" value="Helicase_C-like"/>
</dbReference>
<dbReference type="Pfam" id="PF00271">
    <property type="entry name" value="Helicase_C"/>
    <property type="match status" value="1"/>
</dbReference>
<organism evidence="8 9">
    <name type="scientific">Prorocentrum cordatum</name>
    <dbReference type="NCBI Taxonomy" id="2364126"/>
    <lineage>
        <taxon>Eukaryota</taxon>
        <taxon>Sar</taxon>
        <taxon>Alveolata</taxon>
        <taxon>Dinophyceae</taxon>
        <taxon>Prorocentrales</taxon>
        <taxon>Prorocentraceae</taxon>
        <taxon>Prorocentrum</taxon>
    </lineage>
</organism>
<accession>A0ABN9WLF8</accession>
<dbReference type="PANTHER" id="PTHR43519">
    <property type="entry name" value="ATP-DEPENDENT RNA HELICASE HRPB"/>
    <property type="match status" value="1"/>
</dbReference>
<evidence type="ECO:0000259" key="7">
    <source>
        <dbReference type="PROSITE" id="PS51194"/>
    </source>
</evidence>
<dbReference type="SMART" id="SM00490">
    <property type="entry name" value="HELICc"/>
    <property type="match status" value="1"/>
</dbReference>
<keyword evidence="2" id="KW-0378">Hydrolase</keyword>
<evidence type="ECO:0000256" key="3">
    <source>
        <dbReference type="ARBA" id="ARBA00022806"/>
    </source>
</evidence>
<evidence type="ECO:0000256" key="2">
    <source>
        <dbReference type="ARBA" id="ARBA00022801"/>
    </source>
</evidence>
<protein>
    <recommendedName>
        <fullName evidence="10">RNA helicase</fullName>
    </recommendedName>
</protein>
<dbReference type="InterPro" id="IPR011545">
    <property type="entry name" value="DEAD/DEAH_box_helicase_dom"/>
</dbReference>
<keyword evidence="1" id="KW-0547">Nucleotide-binding</keyword>
<dbReference type="SMART" id="SM00847">
    <property type="entry name" value="HA2"/>
    <property type="match status" value="1"/>
</dbReference>
<gene>
    <name evidence="8" type="ORF">PCOR1329_LOCUS67597</name>
</gene>
<evidence type="ECO:0000256" key="5">
    <source>
        <dbReference type="SAM" id="MobiDB-lite"/>
    </source>
</evidence>
<comment type="caution">
    <text evidence="8">The sequence shown here is derived from an EMBL/GenBank/DDBJ whole genome shotgun (WGS) entry which is preliminary data.</text>
</comment>
<keyword evidence="4" id="KW-0067">ATP-binding</keyword>
<dbReference type="PROSITE" id="PS51192">
    <property type="entry name" value="HELICASE_ATP_BIND_1"/>
    <property type="match status" value="1"/>
</dbReference>
<dbReference type="SUPFAM" id="SSF52540">
    <property type="entry name" value="P-loop containing nucleoside triphosphate hydrolases"/>
    <property type="match status" value="1"/>
</dbReference>
<dbReference type="SMART" id="SM00487">
    <property type="entry name" value="DEXDc"/>
    <property type="match status" value="1"/>
</dbReference>
<dbReference type="PROSITE" id="PS51194">
    <property type="entry name" value="HELICASE_CTER"/>
    <property type="match status" value="1"/>
</dbReference>
<feature type="domain" description="Helicase ATP-binding" evidence="6">
    <location>
        <begin position="156"/>
        <end position="319"/>
    </location>
</feature>
<evidence type="ECO:0000256" key="4">
    <source>
        <dbReference type="ARBA" id="ARBA00022840"/>
    </source>
</evidence>
<dbReference type="EMBL" id="CAUYUJ010018768">
    <property type="protein sequence ID" value="CAK0886187.1"/>
    <property type="molecule type" value="Genomic_DNA"/>
</dbReference>
<evidence type="ECO:0000313" key="9">
    <source>
        <dbReference type="Proteomes" id="UP001189429"/>
    </source>
</evidence>
<dbReference type="Proteomes" id="UP001189429">
    <property type="component" value="Unassembled WGS sequence"/>
</dbReference>